<feature type="domain" description="AMP-dependent synthetase/ligase" evidence="3">
    <location>
        <begin position="18"/>
        <end position="392"/>
    </location>
</feature>
<reference evidence="5 6" key="1">
    <citation type="submission" date="2023-11" db="EMBL/GenBank/DDBJ databases">
        <title>MicrobeMod: A computational toolkit for identifying prokaryotic methylation and restriction-modification with nanopore sequencing.</title>
        <authorList>
            <person name="Crits-Christoph A."/>
            <person name="Kang S.C."/>
            <person name="Lee H."/>
            <person name="Ostrov N."/>
        </authorList>
    </citation>
    <scope>NUCLEOTIDE SEQUENCE [LARGE SCALE GENOMIC DNA]</scope>
    <source>
        <strain evidence="5 6">ATCC 14820</strain>
    </source>
</reference>
<dbReference type="InterPro" id="IPR042099">
    <property type="entry name" value="ANL_N_sf"/>
</dbReference>
<comment type="similarity">
    <text evidence="1">Belongs to the ATP-dependent AMP-binding enzyme family.</text>
</comment>
<evidence type="ECO:0000256" key="1">
    <source>
        <dbReference type="ARBA" id="ARBA00006432"/>
    </source>
</evidence>
<gene>
    <name evidence="5" type="ORF">SIL82_12550</name>
</gene>
<dbReference type="InterPro" id="IPR025110">
    <property type="entry name" value="AMP-bd_C"/>
</dbReference>
<dbReference type="Gene3D" id="3.30.300.30">
    <property type="match status" value="1"/>
</dbReference>
<dbReference type="SUPFAM" id="SSF56801">
    <property type="entry name" value="Acetyl-CoA synthetase-like"/>
    <property type="match status" value="1"/>
</dbReference>
<dbReference type="InterPro" id="IPR000873">
    <property type="entry name" value="AMP-dep_synth/lig_dom"/>
</dbReference>
<dbReference type="Proteomes" id="UP001279660">
    <property type="component" value="Unassembled WGS sequence"/>
</dbReference>
<dbReference type="EMBL" id="JAWXXV010000001">
    <property type="protein sequence ID" value="MDX5985092.1"/>
    <property type="molecule type" value="Genomic_DNA"/>
</dbReference>
<feature type="domain" description="AMP-binding enzyme C-terminal" evidence="4">
    <location>
        <begin position="443"/>
        <end position="510"/>
    </location>
</feature>
<dbReference type="Pfam" id="PF13193">
    <property type="entry name" value="AMP-binding_C"/>
    <property type="match status" value="1"/>
</dbReference>
<protein>
    <submittedName>
        <fullName evidence="5">Class I adenylate-forming enzyme family protein</fullName>
    </submittedName>
</protein>
<evidence type="ECO:0000313" key="5">
    <source>
        <dbReference type="EMBL" id="MDX5985092.1"/>
    </source>
</evidence>
<evidence type="ECO:0000313" key="6">
    <source>
        <dbReference type="Proteomes" id="UP001279660"/>
    </source>
</evidence>
<keyword evidence="6" id="KW-1185">Reference proteome</keyword>
<name>A0ABU4PPN6_9SPHN</name>
<proteinExistence type="inferred from homology"/>
<evidence type="ECO:0000259" key="3">
    <source>
        <dbReference type="Pfam" id="PF00501"/>
    </source>
</evidence>
<keyword evidence="2" id="KW-0436">Ligase</keyword>
<evidence type="ECO:0000259" key="4">
    <source>
        <dbReference type="Pfam" id="PF13193"/>
    </source>
</evidence>
<dbReference type="Gene3D" id="3.40.50.12780">
    <property type="entry name" value="N-terminal domain of ligase-like"/>
    <property type="match status" value="1"/>
</dbReference>
<comment type="caution">
    <text evidence="5">The sequence shown here is derived from an EMBL/GenBank/DDBJ whole genome shotgun (WGS) entry which is preliminary data.</text>
</comment>
<dbReference type="RefSeq" id="WP_010402442.1">
    <property type="nucleotide sequence ID" value="NZ_JAWXXV010000001.1"/>
</dbReference>
<dbReference type="PANTHER" id="PTHR43201:SF5">
    <property type="entry name" value="MEDIUM-CHAIN ACYL-COA LIGASE ACSF2, MITOCHONDRIAL"/>
    <property type="match status" value="1"/>
</dbReference>
<accession>A0ABU4PPN6</accession>
<organism evidence="5 6">
    <name type="scientific">Sphingomonas echinoides</name>
    <dbReference type="NCBI Taxonomy" id="59803"/>
    <lineage>
        <taxon>Bacteria</taxon>
        <taxon>Pseudomonadati</taxon>
        <taxon>Pseudomonadota</taxon>
        <taxon>Alphaproteobacteria</taxon>
        <taxon>Sphingomonadales</taxon>
        <taxon>Sphingomonadaceae</taxon>
        <taxon>Sphingomonas</taxon>
    </lineage>
</organism>
<dbReference type="Pfam" id="PF00501">
    <property type="entry name" value="AMP-binding"/>
    <property type="match status" value="1"/>
</dbReference>
<dbReference type="InterPro" id="IPR045851">
    <property type="entry name" value="AMP-bd_C_sf"/>
</dbReference>
<dbReference type="PANTHER" id="PTHR43201">
    <property type="entry name" value="ACYL-COA SYNTHETASE"/>
    <property type="match status" value="1"/>
</dbReference>
<sequence length="534" mass="57478">MSEIIATEVSTLGDLVVRSAHEHPERDALVLPGQRATYAQLQAGAVRVARSLAALGVVRGEHVGILIPNCVEYAETLIGIALLGCVAVPMNARHKSAELGFIIRNADLVAIVTSDHPDDPVSFPDVLADAIGVNRPARLMHVALARGAAREGLIGAPQFAALADAVPPEAIERERRAVRVRDPALIIYTSGTTANPKGCVLSHEAVTRGPVERARYRLKVDGKDVTWGAGPLFHIGTLAPFIGSLGVAGTFLTDTYFDAGRALNLMYKEGVTLAWPWFSAIMQGLIAHAEFDAARLDRLRYLFIIAPPTLVDEVQHLLPQTEVIQACGMTETAGIFALCDADETAESRSNTHGRPSPGIDIRIVDPETGADLPDGSLGEILVRGYNVMDQYWAAPEKTAEALTRDGYLHTGDLYTRLPGGSLVFGGRYKDMLKVGGENVAAIEVEAFLATHPAVKTAEVVGRPDVRLDEVPVAFVELHPGHAADAELLIGHCRGRIASYKVPRAVHFVAADDWPMSATKIDKRALRERLKELES</sequence>
<evidence type="ECO:0000256" key="2">
    <source>
        <dbReference type="ARBA" id="ARBA00022598"/>
    </source>
</evidence>